<evidence type="ECO:0000256" key="3">
    <source>
        <dbReference type="ARBA" id="ARBA00023163"/>
    </source>
</evidence>
<keyword evidence="3" id="KW-0804">Transcription</keyword>
<dbReference type="RefSeq" id="WP_095612193.1">
    <property type="nucleotide sequence ID" value="NZ_NMPM01000107.1"/>
</dbReference>
<proteinExistence type="predicted"/>
<dbReference type="Proteomes" id="UP000218332">
    <property type="component" value="Unassembled WGS sequence"/>
</dbReference>
<dbReference type="PANTHER" id="PTHR46797:SF23">
    <property type="entry name" value="HTH-TYPE TRANSCRIPTIONAL REGULATOR SUTR"/>
    <property type="match status" value="1"/>
</dbReference>
<dbReference type="GO" id="GO:0003677">
    <property type="term" value="F:DNA binding"/>
    <property type="evidence" value="ECO:0007669"/>
    <property type="project" value="UniProtKB-KW"/>
</dbReference>
<dbReference type="AlphaFoldDB" id="A0A2A2I142"/>
<keyword evidence="2" id="KW-0238">DNA-binding</keyword>
<dbReference type="PROSITE" id="PS50943">
    <property type="entry name" value="HTH_CROC1"/>
    <property type="match status" value="1"/>
</dbReference>
<dbReference type="InterPro" id="IPR050807">
    <property type="entry name" value="TransReg_Diox_bact_type"/>
</dbReference>
<evidence type="ECO:0000256" key="2">
    <source>
        <dbReference type="ARBA" id="ARBA00023125"/>
    </source>
</evidence>
<dbReference type="GO" id="GO:0003700">
    <property type="term" value="F:DNA-binding transcription factor activity"/>
    <property type="evidence" value="ECO:0007669"/>
    <property type="project" value="TreeGrafter"/>
</dbReference>
<dbReference type="InterPro" id="IPR001387">
    <property type="entry name" value="Cro/C1-type_HTH"/>
</dbReference>
<dbReference type="InterPro" id="IPR010982">
    <property type="entry name" value="Lambda_DNA-bd_dom_sf"/>
</dbReference>
<dbReference type="SUPFAM" id="SSF47413">
    <property type="entry name" value="lambda repressor-like DNA-binding domains"/>
    <property type="match status" value="1"/>
</dbReference>
<dbReference type="PANTHER" id="PTHR46797">
    <property type="entry name" value="HTH-TYPE TRANSCRIPTIONAL REGULATOR"/>
    <property type="match status" value="1"/>
</dbReference>
<dbReference type="SMART" id="SM00530">
    <property type="entry name" value="HTH_XRE"/>
    <property type="match status" value="1"/>
</dbReference>
<accession>A0A2A2I142</accession>
<dbReference type="CDD" id="cd00093">
    <property type="entry name" value="HTH_XRE"/>
    <property type="match status" value="1"/>
</dbReference>
<dbReference type="Pfam" id="PF01381">
    <property type="entry name" value="HTH_3"/>
    <property type="match status" value="1"/>
</dbReference>
<gene>
    <name evidence="5" type="ORF">CF392_14675</name>
</gene>
<name>A0A2A2I142_9GAMM</name>
<sequence>MKKCSEQSLTDLGTRVRRARLAKGYSQDDFAERCGLHRTYIGSIERGERNFTVLNLIKIAKALDTSVGDLFGDKTSSDQE</sequence>
<evidence type="ECO:0000313" key="6">
    <source>
        <dbReference type="Proteomes" id="UP000218332"/>
    </source>
</evidence>
<protein>
    <submittedName>
        <fullName evidence="5">Transcriptional regulator</fullName>
    </submittedName>
</protein>
<dbReference type="Gene3D" id="1.10.260.40">
    <property type="entry name" value="lambda repressor-like DNA-binding domains"/>
    <property type="match status" value="1"/>
</dbReference>
<comment type="caution">
    <text evidence="5">The sequence shown here is derived from an EMBL/GenBank/DDBJ whole genome shotgun (WGS) entry which is preliminary data.</text>
</comment>
<dbReference type="GO" id="GO:0005829">
    <property type="term" value="C:cytosol"/>
    <property type="evidence" value="ECO:0007669"/>
    <property type="project" value="TreeGrafter"/>
</dbReference>
<dbReference type="EMBL" id="NMPM01000107">
    <property type="protein sequence ID" value="PAV24733.1"/>
    <property type="molecule type" value="Genomic_DNA"/>
</dbReference>
<evidence type="ECO:0000259" key="4">
    <source>
        <dbReference type="PROSITE" id="PS50943"/>
    </source>
</evidence>
<evidence type="ECO:0000313" key="5">
    <source>
        <dbReference type="EMBL" id="PAV24733.1"/>
    </source>
</evidence>
<keyword evidence="6" id="KW-1185">Reference proteome</keyword>
<keyword evidence="1" id="KW-0805">Transcription regulation</keyword>
<reference evidence="5 6" key="1">
    <citation type="submission" date="2017-07" db="EMBL/GenBank/DDBJ databases">
        <title>Tamlnaduibacter salinus (Mi-7) genome sequencing.</title>
        <authorList>
            <person name="Verma A."/>
            <person name="Krishnamurthi S."/>
        </authorList>
    </citation>
    <scope>NUCLEOTIDE SEQUENCE [LARGE SCALE GENOMIC DNA]</scope>
    <source>
        <strain evidence="5 6">Mi-7</strain>
    </source>
</reference>
<feature type="domain" description="HTH cro/C1-type" evidence="4">
    <location>
        <begin position="16"/>
        <end position="70"/>
    </location>
</feature>
<organism evidence="5 6">
    <name type="scientific">Tamilnaduibacter salinus</name>
    <dbReference type="NCBI Taxonomy" id="1484056"/>
    <lineage>
        <taxon>Bacteria</taxon>
        <taxon>Pseudomonadati</taxon>
        <taxon>Pseudomonadota</taxon>
        <taxon>Gammaproteobacteria</taxon>
        <taxon>Pseudomonadales</taxon>
        <taxon>Marinobacteraceae</taxon>
        <taxon>Tamilnaduibacter</taxon>
    </lineage>
</organism>
<evidence type="ECO:0000256" key="1">
    <source>
        <dbReference type="ARBA" id="ARBA00023015"/>
    </source>
</evidence>